<evidence type="ECO:0000256" key="13">
    <source>
        <dbReference type="ARBA" id="ARBA00023081"/>
    </source>
</evidence>
<accession>A0A1S6JLS4</accession>
<organismHost>
    <name type="scientific">Ateles</name>
    <dbReference type="NCBI Taxonomy" id="9506"/>
</organismHost>
<dbReference type="InterPro" id="IPR002874">
    <property type="entry name" value="Herpes_gI"/>
</dbReference>
<reference evidence="19 20" key="1">
    <citation type="journal article" date="2017" name="Arch. Virol.">
        <title>Sequence of the ateline alphaherpesvirus 1 (HVA1) genome.</title>
        <authorList>
            <person name="Eberle R."/>
            <person name="Black D.H."/>
        </authorList>
    </citation>
    <scope>NUCLEOTIDE SEQUENCE [LARGE SCALE GENOMIC DNA]</scope>
    <source>
        <strain evidence="19">Lennette</strain>
    </source>
</reference>
<dbReference type="RefSeq" id="YP_009361946.1">
    <property type="nucleotide sequence ID" value="NC_034446.1"/>
</dbReference>
<evidence type="ECO:0000256" key="6">
    <source>
        <dbReference type="ARBA" id="ARBA00013983"/>
    </source>
</evidence>
<feature type="region of interest" description="Disordered" evidence="17">
    <location>
        <begin position="312"/>
        <end position="344"/>
    </location>
</feature>
<evidence type="ECO:0000256" key="7">
    <source>
        <dbReference type="ARBA" id="ARBA00022511"/>
    </source>
</evidence>
<protein>
    <recommendedName>
        <fullName evidence="6">Envelope glycoprotein I</fullName>
    </recommendedName>
</protein>
<dbReference type="GO" id="GO:0019031">
    <property type="term" value="C:viral envelope"/>
    <property type="evidence" value="ECO:0007669"/>
    <property type="project" value="UniProtKB-KW"/>
</dbReference>
<feature type="transmembrane region" description="Helical" evidence="18">
    <location>
        <begin position="226"/>
        <end position="247"/>
    </location>
</feature>
<sequence length="344" mass="35992">MTGLARALALLCFVWQGARGLVLRGAAVSFYAERAADAAAVGPSGTMEEDVWVGGRLLFLETQTPTGAPYNGSVELLHWRGPCPRVVAIRRLSLCSAVGGKTRRGRRVAAAVEAMPAFADCRQNDTTVSAAYDRADAFPGGLHGVWLRNATVGYAGLYALRVWVGGAGGPDVFFLRVDVVGAARVAPAAPGRRCGPDPPAPADAVFSGSGVDDGAADTRPHALSPAALAGLAAPAAVLALALAGLLCRRCRRQRRRIYRPAAVSAGRSAAGAVSAVVNEEALARLNRELTVRRRLNRELTVRRGLRSSIPRGRVSAVPPLGSIAEEHRPVAEPDPDPAPAAERK</sequence>
<dbReference type="OrthoDB" id="18868at10239"/>
<evidence type="ECO:0000256" key="14">
    <source>
        <dbReference type="ARBA" id="ARBA00023136"/>
    </source>
</evidence>
<keyword evidence="11" id="KW-1043">Host membrane</keyword>
<evidence type="ECO:0000256" key="8">
    <source>
        <dbReference type="ARBA" id="ARBA00022692"/>
    </source>
</evidence>
<dbReference type="GO" id="GO:0055036">
    <property type="term" value="C:virion membrane"/>
    <property type="evidence" value="ECO:0007669"/>
    <property type="project" value="UniProtKB-SubCell"/>
</dbReference>
<comment type="subcellular location">
    <subcellularLocation>
        <location evidence="1">Host Golgi apparatus</location>
    </subcellularLocation>
    <subcellularLocation>
        <location evidence="2">Host cell junction</location>
    </subcellularLocation>
    <subcellularLocation>
        <location evidence="4">Host cell membrane</location>
        <topology evidence="4">Single-pass type I membrane protein</topology>
    </subcellularLocation>
    <subcellularLocation>
        <location evidence="3">Virion membrane</location>
        <topology evidence="3">Single-pass membrane protein</topology>
    </subcellularLocation>
</comment>
<dbReference type="GeneID" id="32707862"/>
<dbReference type="Pfam" id="PF01688">
    <property type="entry name" value="Herpes_gI"/>
    <property type="match status" value="1"/>
</dbReference>
<dbReference type="GO" id="GO:0044156">
    <property type="term" value="C:host cell junction"/>
    <property type="evidence" value="ECO:0007669"/>
    <property type="project" value="UniProtKB-SubCell"/>
</dbReference>
<keyword evidence="14 18" id="KW-0472">Membrane</keyword>
<keyword evidence="10" id="KW-0946">Virion</keyword>
<keyword evidence="13" id="KW-1031">Host cell junction</keyword>
<keyword evidence="9" id="KW-1040">Host Golgi apparatus</keyword>
<keyword evidence="20" id="KW-1185">Reference proteome</keyword>
<keyword evidence="15" id="KW-0325">Glycoprotein</keyword>
<keyword evidence="8 18" id="KW-0812">Transmembrane</keyword>
<dbReference type="GO" id="GO:0043657">
    <property type="term" value="C:host cell"/>
    <property type="evidence" value="ECO:0007669"/>
    <property type="project" value="InterPro"/>
</dbReference>
<keyword evidence="18" id="KW-1133">Transmembrane helix</keyword>
<evidence type="ECO:0000313" key="19">
    <source>
        <dbReference type="EMBL" id="AQS79224.1"/>
    </source>
</evidence>
<comment type="similarity">
    <text evidence="5">Belongs to the alphaherpesvirinae glycoprotein I family.</text>
</comment>
<evidence type="ECO:0000256" key="4">
    <source>
        <dbReference type="ARBA" id="ARBA00004402"/>
    </source>
</evidence>
<evidence type="ECO:0000256" key="3">
    <source>
        <dbReference type="ARBA" id="ARBA00004381"/>
    </source>
</evidence>
<dbReference type="Proteomes" id="UP000243553">
    <property type="component" value="Segment"/>
</dbReference>
<gene>
    <name evidence="19" type="primary">US7</name>
</gene>
<organism evidence="19 20">
    <name type="scientific">Herpesvirus ateles type 1 (strain Lennette)</name>
    <dbReference type="NCBI Taxonomy" id="35243"/>
    <lineage>
        <taxon>Viruses</taxon>
        <taxon>Duplodnaviria</taxon>
        <taxon>Heunggongvirae</taxon>
        <taxon>Peploviricota</taxon>
        <taxon>Herviviricetes</taxon>
        <taxon>Herpesvirales</taxon>
        <taxon>Orthoherpesviridae</taxon>
        <taxon>Alphaherpesvirinae</taxon>
        <taxon>Simplexvirus</taxon>
        <taxon>Simplexvirus atelinealpha1</taxon>
    </lineage>
</organism>
<evidence type="ECO:0000256" key="1">
    <source>
        <dbReference type="ARBA" id="ARBA00004136"/>
    </source>
</evidence>
<evidence type="ECO:0000256" key="17">
    <source>
        <dbReference type="SAM" id="MobiDB-lite"/>
    </source>
</evidence>
<evidence type="ECO:0000256" key="5">
    <source>
        <dbReference type="ARBA" id="ARBA00005825"/>
    </source>
</evidence>
<comment type="function">
    <text evidence="16">In epithelial cells, the heterodimer gE/gI is required for the cell-to-cell spread of the virus, by sorting nascent virions to cell junctions. Once the virus reaches the cell junctions, virus particles can spread to adjacent cells extremely rapidly through interactions with cellular receptors that accumulate at these junctions. Implicated in basolateral spread in polarized cells. In neuronal cells, gE/gI is essential for the anterograde spread of the infection throughout the host nervous system. Together with US9, the heterodimer gE/gI is involved in the sorting and transport of viral structural components toward axon tips.</text>
</comment>
<name>A0A1S6JLS4_HSVA1</name>
<evidence type="ECO:0000256" key="12">
    <source>
        <dbReference type="ARBA" id="ARBA00022879"/>
    </source>
</evidence>
<proteinExistence type="inferred from homology"/>
<keyword evidence="12 19" id="KW-0261">Viral envelope protein</keyword>
<keyword evidence="7" id="KW-1032">Host cell membrane</keyword>
<evidence type="ECO:0000256" key="18">
    <source>
        <dbReference type="SAM" id="Phobius"/>
    </source>
</evidence>
<evidence type="ECO:0000256" key="16">
    <source>
        <dbReference type="ARBA" id="ARBA00025134"/>
    </source>
</evidence>
<evidence type="ECO:0000256" key="15">
    <source>
        <dbReference type="ARBA" id="ARBA00023180"/>
    </source>
</evidence>
<evidence type="ECO:0000256" key="10">
    <source>
        <dbReference type="ARBA" id="ARBA00022844"/>
    </source>
</evidence>
<dbReference type="KEGG" id="vg:32707862"/>
<evidence type="ECO:0000256" key="9">
    <source>
        <dbReference type="ARBA" id="ARBA00022812"/>
    </source>
</evidence>
<dbReference type="GO" id="GO:0044177">
    <property type="term" value="C:host cell Golgi apparatus"/>
    <property type="evidence" value="ECO:0007669"/>
    <property type="project" value="UniProtKB-SubCell"/>
</dbReference>
<evidence type="ECO:0000256" key="11">
    <source>
        <dbReference type="ARBA" id="ARBA00022870"/>
    </source>
</evidence>
<evidence type="ECO:0000256" key="2">
    <source>
        <dbReference type="ARBA" id="ARBA00004315"/>
    </source>
</evidence>
<evidence type="ECO:0000313" key="20">
    <source>
        <dbReference type="Proteomes" id="UP000243553"/>
    </source>
</evidence>
<dbReference type="EMBL" id="KY385637">
    <property type="protein sequence ID" value="AQS79224.1"/>
    <property type="molecule type" value="Genomic_DNA"/>
</dbReference>